<dbReference type="EMBL" id="JASCQO010000019">
    <property type="protein sequence ID" value="MDI5933055.1"/>
    <property type="molecule type" value="Genomic_DNA"/>
</dbReference>
<organism evidence="1 2">
    <name type="scientific">Halomonas kalidii</name>
    <dbReference type="NCBI Taxonomy" id="3043293"/>
    <lineage>
        <taxon>Bacteria</taxon>
        <taxon>Pseudomonadati</taxon>
        <taxon>Pseudomonadota</taxon>
        <taxon>Gammaproteobacteria</taxon>
        <taxon>Oceanospirillales</taxon>
        <taxon>Halomonadaceae</taxon>
        <taxon>Halomonas</taxon>
    </lineage>
</organism>
<dbReference type="Gene3D" id="3.30.390.10">
    <property type="entry name" value="Enolase-like, N-terminal domain"/>
    <property type="match status" value="1"/>
</dbReference>
<dbReference type="InterPro" id="IPR029017">
    <property type="entry name" value="Enolase-like_N"/>
</dbReference>
<evidence type="ECO:0000313" key="2">
    <source>
        <dbReference type="Proteomes" id="UP001244242"/>
    </source>
</evidence>
<proteinExistence type="predicted"/>
<dbReference type="Gene3D" id="3.20.20.120">
    <property type="entry name" value="Enolase-like C-terminal domain"/>
    <property type="match status" value="1"/>
</dbReference>
<dbReference type="RefSeq" id="WP_282720581.1">
    <property type="nucleotide sequence ID" value="NZ_JASCQO010000019.1"/>
</dbReference>
<evidence type="ECO:0008006" key="3">
    <source>
        <dbReference type="Google" id="ProtNLM"/>
    </source>
</evidence>
<comment type="caution">
    <text evidence="1">The sequence shown here is derived from an EMBL/GenBank/DDBJ whole genome shotgun (WGS) entry which is preliminary data.</text>
</comment>
<dbReference type="Proteomes" id="UP001244242">
    <property type="component" value="Unassembled WGS sequence"/>
</dbReference>
<dbReference type="SUPFAM" id="SSF51604">
    <property type="entry name" value="Enolase C-terminal domain-like"/>
    <property type="match status" value="1"/>
</dbReference>
<evidence type="ECO:0000313" key="1">
    <source>
        <dbReference type="EMBL" id="MDI5933055.1"/>
    </source>
</evidence>
<protein>
    <recommendedName>
        <fullName evidence="3">Transaldolase</fullName>
    </recommendedName>
</protein>
<gene>
    <name evidence="1" type="ORF">QLQ84_04560</name>
</gene>
<accession>A0ABT6VHC0</accession>
<reference evidence="1 2" key="1">
    <citation type="submission" date="2023-04" db="EMBL/GenBank/DDBJ databases">
        <title>Halomonas strains isolated from rhizosphere soil.</title>
        <authorList>
            <person name="Xu L."/>
            <person name="Sun J.-Q."/>
        </authorList>
    </citation>
    <scope>NUCLEOTIDE SEQUENCE [LARGE SCALE GENOMIC DNA]</scope>
    <source>
        <strain evidence="1 2">LN1S58</strain>
    </source>
</reference>
<name>A0ABT6VHC0_9GAMM</name>
<sequence>MARGLTGKALPVPAGEQKPTRQVREVVQQVVSEIFGYTEEGISQQRPSPSVCFAAECALLDIFAKQQGVSVGQQVAGASEDGMVRNVFNDRLKNTEKLLSDIAGGKVVEGWLRRGRRIDADKASALVNSLLFALGGKQHAVQGIILNAGQRWQLDDWKRFCDDISLTGLVEKLGVEVVVEDPFAEISDTFYREAFAYAKGKRIRIMLAKPIWGVESIRTLAPYMPYVDLKVTPQKAGGFHEVLETEREAKALGFNGGIFLGNLPNTTNFNTLVMLALARSLETCRYFPATFQKERKVRLVHPRAEREGQQLVAPDGAGWATNVCRSALRRRMMFHRAYGAEGRIPDRDARKALLRSAFDDRFLGREAEQGKRFKYSDEKLAKALEGAN</sequence>
<keyword evidence="2" id="KW-1185">Reference proteome</keyword>
<dbReference type="InterPro" id="IPR036849">
    <property type="entry name" value="Enolase-like_C_sf"/>
</dbReference>